<proteinExistence type="predicted"/>
<dbReference type="Proteomes" id="UP000827624">
    <property type="component" value="Segment"/>
</dbReference>
<keyword evidence="2" id="KW-1185">Reference proteome</keyword>
<sequence>MCKWDPRDTVTHVSTIRELDELPDGTAVEILDKRGSWRIKCAGDWLDLDKPVGTTWNVWTYVNTRRYGARVMEGSPKQ</sequence>
<name>A0AAE8YHC8_9CAUD</name>
<dbReference type="RefSeq" id="YP_010671573.1">
    <property type="nucleotide sequence ID" value="NC_070968.1"/>
</dbReference>
<evidence type="ECO:0000313" key="2">
    <source>
        <dbReference type="Proteomes" id="UP000827624"/>
    </source>
</evidence>
<organism evidence="1 2">
    <name type="scientific">Streptomyces phage Pablito</name>
    <dbReference type="NCBI Taxonomy" id="2894593"/>
    <lineage>
        <taxon>Viruses</taxon>
        <taxon>Duplodnaviria</taxon>
        <taxon>Heunggongvirae</taxon>
        <taxon>Uroviricota</taxon>
        <taxon>Caudoviricetes</taxon>
        <taxon>Arquatrovirinae</taxon>
        <taxon>Janusvirus</taxon>
        <taxon>Janusvirus pablito</taxon>
    </lineage>
</organism>
<dbReference type="EMBL" id="OK412919">
    <property type="protein sequence ID" value="UFD97998.1"/>
    <property type="molecule type" value="Genomic_DNA"/>
</dbReference>
<reference evidence="1" key="1">
    <citation type="submission" date="2021-10" db="EMBL/GenBank/DDBJ databases">
        <title>Bacteriophage attack leads to shedding of the bacterial cell wall.</title>
        <authorList>
            <person name="Ongenae V."/>
            <person name="Claessen D."/>
            <person name="Briegel A."/>
        </authorList>
    </citation>
    <scope>NUCLEOTIDE SEQUENCE</scope>
</reference>
<evidence type="ECO:0000313" key="1">
    <source>
        <dbReference type="EMBL" id="UFD97998.1"/>
    </source>
</evidence>
<dbReference type="KEGG" id="vg:77947826"/>
<protein>
    <submittedName>
        <fullName evidence="1">Uncharacterized protein</fullName>
    </submittedName>
</protein>
<accession>A0AAE8YHC8</accession>
<dbReference type="GeneID" id="77947826"/>